<accession>A0A0U1NPU7</accession>
<organism evidence="1 2">
    <name type="scientific">Nereida ignava</name>
    <dbReference type="NCBI Taxonomy" id="282199"/>
    <lineage>
        <taxon>Bacteria</taxon>
        <taxon>Pseudomonadati</taxon>
        <taxon>Pseudomonadota</taxon>
        <taxon>Alphaproteobacteria</taxon>
        <taxon>Rhodobacterales</taxon>
        <taxon>Roseobacteraceae</taxon>
        <taxon>Nereida</taxon>
    </lineage>
</organism>
<dbReference type="RefSeq" id="WP_048600126.1">
    <property type="nucleotide sequence ID" value="NZ_CVPC01000035.1"/>
</dbReference>
<gene>
    <name evidence="1" type="ORF">NIG5292_02809</name>
</gene>
<dbReference type="InterPro" id="IPR047675">
    <property type="entry name" value="Putative_zinc-bd"/>
</dbReference>
<dbReference type="NCBIfam" id="NF041373">
    <property type="entry name" value="HGG_STG"/>
    <property type="match status" value="1"/>
</dbReference>
<name>A0A0U1NPU7_9RHOB</name>
<protein>
    <submittedName>
        <fullName evidence="1">Uncharacterized protein</fullName>
    </submittedName>
</protein>
<dbReference type="Proteomes" id="UP000048949">
    <property type="component" value="Unassembled WGS sequence"/>
</dbReference>
<evidence type="ECO:0000313" key="1">
    <source>
        <dbReference type="EMBL" id="CRK76742.1"/>
    </source>
</evidence>
<reference evidence="1 2" key="1">
    <citation type="submission" date="2015-04" db="EMBL/GenBank/DDBJ databases">
        <authorList>
            <person name="Syromyatnikov M.Y."/>
            <person name="Popov V.N."/>
        </authorList>
    </citation>
    <scope>NUCLEOTIDE SEQUENCE [LARGE SCALE GENOMIC DNA]</scope>
    <source>
        <strain evidence="1 2">CECT 5292</strain>
    </source>
</reference>
<proteinExistence type="predicted"/>
<dbReference type="EMBL" id="CVQV01000035">
    <property type="protein sequence ID" value="CRK76742.1"/>
    <property type="molecule type" value="Genomic_DNA"/>
</dbReference>
<dbReference type="AlphaFoldDB" id="A0A0U1NPU7"/>
<sequence>MKANPKPWLYGPNWQGQRCEATTRRGTPCQRPARLPVGRCKLHGGASTGPRTKDGLARLTEAKIKHGKFTKEKRAEAKRRAEEGRQMRGELKELEAWFVDHGHLSKDWRKDWKL</sequence>
<evidence type="ECO:0000313" key="2">
    <source>
        <dbReference type="Proteomes" id="UP000048949"/>
    </source>
</evidence>
<dbReference type="STRING" id="282199.GCA_001049735_02808"/>
<keyword evidence="2" id="KW-1185">Reference proteome</keyword>